<dbReference type="Proteomes" id="UP000001918">
    <property type="component" value="Chromosome"/>
</dbReference>
<sequence length="282" mass="29220">MGYVMAHPSHEIRPMLLQQKRTGRSPVGNFPHYAALAAGNGGPDAVRCRVIEGHDVALDGEPFPTRAQKAGDGSLDSGRCRGLPGHGIAPDCDVPVSACGDGVLKRFSDAARLLADMNPALVVLDLRVLSLGSLLQGAARRSPGVAPGRAGQPAHRPAFPSGARTSKTPGRACGRGLWVPLRPRPGYRKGRAGARPRTALGGPFPGRPLPRGGDDASRAPPGFSFPPLRARAGRGSSVSRDRHAAPRAGDGRGALGGDTVPRDVTPRALPLRPGRPAPGADR</sequence>
<dbReference type="EMBL" id="CP001738">
    <property type="protein sequence ID" value="ACY97062.1"/>
    <property type="molecule type" value="Genomic_DNA"/>
</dbReference>
<dbReference type="HOGENOM" id="CLU_986718_0_0_11"/>
<dbReference type="KEGG" id="tcu:Tcur_1483"/>
<accession>D1AAQ2</accession>
<feature type="compositionally biased region" description="Low complexity" evidence="1">
    <location>
        <begin position="266"/>
        <end position="282"/>
    </location>
</feature>
<evidence type="ECO:0000313" key="2">
    <source>
        <dbReference type="EMBL" id="ACY97062.1"/>
    </source>
</evidence>
<evidence type="ECO:0000313" key="3">
    <source>
        <dbReference type="Proteomes" id="UP000001918"/>
    </source>
</evidence>
<feature type="compositionally biased region" description="Low complexity" evidence="1">
    <location>
        <begin position="229"/>
        <end position="238"/>
    </location>
</feature>
<feature type="compositionally biased region" description="Basic residues" evidence="1">
    <location>
        <begin position="185"/>
        <end position="194"/>
    </location>
</feature>
<protein>
    <submittedName>
        <fullName evidence="2">Uncharacterized protein</fullName>
    </submittedName>
</protein>
<organism evidence="2 3">
    <name type="scientific">Thermomonospora curvata (strain ATCC 19995 / DSM 43183 / JCM 3096 / KCTC 9072 / NBRC 15933 / NCIMB 10081 / Henssen B9)</name>
    <dbReference type="NCBI Taxonomy" id="471852"/>
    <lineage>
        <taxon>Bacteria</taxon>
        <taxon>Bacillati</taxon>
        <taxon>Actinomycetota</taxon>
        <taxon>Actinomycetes</taxon>
        <taxon>Streptosporangiales</taxon>
        <taxon>Thermomonosporaceae</taxon>
        <taxon>Thermomonospora</taxon>
    </lineage>
</organism>
<evidence type="ECO:0000256" key="1">
    <source>
        <dbReference type="SAM" id="MobiDB-lite"/>
    </source>
</evidence>
<feature type="region of interest" description="Disordered" evidence="1">
    <location>
        <begin position="140"/>
        <end position="282"/>
    </location>
</feature>
<name>D1AAQ2_THECD</name>
<keyword evidence="3" id="KW-1185">Reference proteome</keyword>
<dbReference type="AlphaFoldDB" id="D1AAQ2"/>
<reference evidence="2 3" key="1">
    <citation type="journal article" date="2011" name="Stand. Genomic Sci.">
        <title>Complete genome sequence of Thermomonospora curvata type strain (B9).</title>
        <authorList>
            <person name="Chertkov O."/>
            <person name="Sikorski J."/>
            <person name="Nolan M."/>
            <person name="Lapidus A."/>
            <person name="Lucas S."/>
            <person name="Del Rio T.G."/>
            <person name="Tice H."/>
            <person name="Cheng J.F."/>
            <person name="Goodwin L."/>
            <person name="Pitluck S."/>
            <person name="Liolios K."/>
            <person name="Ivanova N."/>
            <person name="Mavromatis K."/>
            <person name="Mikhailova N."/>
            <person name="Ovchinnikova G."/>
            <person name="Pati A."/>
            <person name="Chen A."/>
            <person name="Palaniappan K."/>
            <person name="Djao O.D."/>
            <person name="Land M."/>
            <person name="Hauser L."/>
            <person name="Chang Y.J."/>
            <person name="Jeffries C.D."/>
            <person name="Brettin T."/>
            <person name="Han C."/>
            <person name="Detter J.C."/>
            <person name="Rohde M."/>
            <person name="Goker M."/>
            <person name="Woyke T."/>
            <person name="Bristow J."/>
            <person name="Eisen J.A."/>
            <person name="Markowitz V."/>
            <person name="Hugenholtz P."/>
            <person name="Klenk H.P."/>
            <person name="Kyrpides N.C."/>
        </authorList>
    </citation>
    <scope>NUCLEOTIDE SEQUENCE [LARGE SCALE GENOMIC DNA]</scope>
    <source>
        <strain evidence="3">ATCC 19995 / DSM 43183 / JCM 3096 / KCTC 9072 / NBRC 15933 / NCIMB 10081 / Henssen B9</strain>
    </source>
</reference>
<proteinExistence type="predicted"/>
<gene>
    <name evidence="2" type="ordered locus">Tcur_1483</name>
</gene>